<dbReference type="Gene3D" id="4.10.240.10">
    <property type="entry name" value="Zn(2)-C6 fungal-type DNA-binding domain"/>
    <property type="match status" value="1"/>
</dbReference>
<dbReference type="PANTHER" id="PTHR38791:SF13">
    <property type="entry name" value="ZN(2)-C6 FUNGAL-TYPE DOMAIN-CONTAINING PROTEIN"/>
    <property type="match status" value="1"/>
</dbReference>
<feature type="domain" description="Zn(2)-C6 fungal-type" evidence="4">
    <location>
        <begin position="10"/>
        <end position="38"/>
    </location>
</feature>
<dbReference type="InterPro" id="IPR053175">
    <property type="entry name" value="DHMBA_Reg_Transcription_Factor"/>
</dbReference>
<feature type="compositionally biased region" description="Low complexity" evidence="2">
    <location>
        <begin position="80"/>
        <end position="89"/>
    </location>
</feature>
<protein>
    <recommendedName>
        <fullName evidence="4">Zn(2)-C6 fungal-type domain-containing protein</fullName>
    </recommendedName>
</protein>
<keyword evidence="3" id="KW-0472">Membrane</keyword>
<organism evidence="5">
    <name type="scientific">Gibberella zeae</name>
    <name type="common">Wheat head blight fungus</name>
    <name type="synonym">Fusarium graminearum</name>
    <dbReference type="NCBI Taxonomy" id="5518"/>
    <lineage>
        <taxon>Eukaryota</taxon>
        <taxon>Fungi</taxon>
        <taxon>Dikarya</taxon>
        <taxon>Ascomycota</taxon>
        <taxon>Pezizomycotina</taxon>
        <taxon>Sordariomycetes</taxon>
        <taxon>Hypocreomycetidae</taxon>
        <taxon>Hypocreales</taxon>
        <taxon>Nectriaceae</taxon>
        <taxon>Fusarium</taxon>
    </lineage>
</organism>
<keyword evidence="1" id="KW-0539">Nucleus</keyword>
<dbReference type="InterPro" id="IPR011043">
    <property type="entry name" value="Gal_Oxase/kelch_b-propeller"/>
</dbReference>
<dbReference type="PANTHER" id="PTHR38791">
    <property type="entry name" value="ZN(II)2CYS6 TRANSCRIPTION FACTOR (EUROFUNG)-RELATED-RELATED"/>
    <property type="match status" value="1"/>
</dbReference>
<feature type="region of interest" description="Disordered" evidence="2">
    <location>
        <begin position="1472"/>
        <end position="1533"/>
    </location>
</feature>
<dbReference type="InterPro" id="IPR001138">
    <property type="entry name" value="Zn2Cys6_DnaBD"/>
</dbReference>
<dbReference type="GO" id="GO:0008270">
    <property type="term" value="F:zinc ion binding"/>
    <property type="evidence" value="ECO:0007669"/>
    <property type="project" value="InterPro"/>
</dbReference>
<evidence type="ECO:0000313" key="5">
    <source>
        <dbReference type="EMBL" id="VIO57615.1"/>
    </source>
</evidence>
<keyword evidence="3" id="KW-1133">Transmembrane helix</keyword>
<accession>A0A4E9DNY1</accession>
<dbReference type="SUPFAM" id="SSF50965">
    <property type="entry name" value="Galactose oxidase, central domain"/>
    <property type="match status" value="1"/>
</dbReference>
<reference evidence="5" key="1">
    <citation type="submission" date="2019-04" db="EMBL/GenBank/DDBJ databases">
        <authorList>
            <person name="Melise S."/>
            <person name="Noan J."/>
            <person name="Okalmin O."/>
        </authorList>
    </citation>
    <scope>NUCLEOTIDE SEQUENCE</scope>
    <source>
        <strain evidence="5">FN9</strain>
    </source>
</reference>
<evidence type="ECO:0000259" key="4">
    <source>
        <dbReference type="PROSITE" id="PS50048"/>
    </source>
</evidence>
<dbReference type="Pfam" id="PF00172">
    <property type="entry name" value="Zn_clus"/>
    <property type="match status" value="1"/>
</dbReference>
<feature type="compositionally biased region" description="Polar residues" evidence="2">
    <location>
        <begin position="825"/>
        <end position="842"/>
    </location>
</feature>
<keyword evidence="3" id="KW-0812">Transmembrane</keyword>
<feature type="compositionally biased region" description="Low complexity" evidence="2">
    <location>
        <begin position="847"/>
        <end position="859"/>
    </location>
</feature>
<feature type="region of interest" description="Disordered" evidence="2">
    <location>
        <begin position="52"/>
        <end position="106"/>
    </location>
</feature>
<dbReference type="SMART" id="SM00066">
    <property type="entry name" value="GAL4"/>
    <property type="match status" value="1"/>
</dbReference>
<dbReference type="EMBL" id="CAAKMV010000130">
    <property type="protein sequence ID" value="VIO57615.1"/>
    <property type="molecule type" value="Genomic_DNA"/>
</dbReference>
<proteinExistence type="predicted"/>
<dbReference type="InterPro" id="IPR015915">
    <property type="entry name" value="Kelch-typ_b-propeller"/>
</dbReference>
<name>A0A4E9DNY1_GIBZA</name>
<dbReference type="Pfam" id="PF24681">
    <property type="entry name" value="Kelch_KLHDC2_KLHL20_DRC7"/>
    <property type="match status" value="1"/>
</dbReference>
<feature type="region of interest" description="Disordered" evidence="2">
    <location>
        <begin position="823"/>
        <end position="859"/>
    </location>
</feature>
<gene>
    <name evidence="5" type="ORF">FUG_LOCUS257731</name>
</gene>
<dbReference type="SUPFAM" id="SSF117281">
    <property type="entry name" value="Kelch motif"/>
    <property type="match status" value="1"/>
</dbReference>
<dbReference type="PROSITE" id="PS50048">
    <property type="entry name" value="ZN2_CY6_FUNGAL_2"/>
    <property type="match status" value="1"/>
</dbReference>
<dbReference type="GO" id="GO:0000981">
    <property type="term" value="F:DNA-binding transcription factor activity, RNA polymerase II-specific"/>
    <property type="evidence" value="ECO:0007669"/>
    <property type="project" value="InterPro"/>
</dbReference>
<evidence type="ECO:0000256" key="3">
    <source>
        <dbReference type="SAM" id="Phobius"/>
    </source>
</evidence>
<sequence length="1552" mass="170537">MPNTGKPSKDCHLCRSRRVKCDLGRPSCQRCIKYGKECPGYRDEQELVFRNANPSSIKKRKKRTLPKTPGESVMSFGTPSSSSSSSSSSNGDAITPRTITEDDHALSPASPTILDLVEYTETGGSLIIPQSLNEHWTSHSIPILLNVYYTLDFLHDTYKKSSPQGPLLWATHLFARTYITNLRYPTAIDNSSVEKTDKELGAYLGKTLSSVSAALKTPNGAMRDDVLATVWILTNYELLMGSINRITPQSPWHLHTNGLYSILKQRGAASLRDGGNRMGFWPAYNMVQVRCLLTSLECPPESREWFAAIKETLHPGEGLAVEIGEYICKMAHVQKRMLDILRARDFDAAAAEYYDLVGIIFNAEDHFTAFDASYHYIDEVFNPYLRNMLNSARVKGYHVILTFANFLSHHSAVPVPPDELKVLRSHCVWRVRDGAKDVMKATQRHLDPASFRNNPSPRTVFDALKLIWPLTAVYLVPSTLPEQSEAAGVALQFIGSELGVRQGLKVNRGESKLPPEAEVPSKLSATRSVVFNNTNVSLWPALSYLWHLLWRKLIAPAKRGVAVRCVHAVEEGRVAEQGQSNKGPSCFGLKITFLRDIREKQHDQQRERARWIAAVHPAAVVWLFGALVARVDDLEGNTTQDMILEMETLQILSWCLSLVSLFVNTRLAQYIKNVMCVSARHRVLFGTFKARIVTEGGMAAGIAEHLQDIVLYSLNVTILSEVCLGAPCTLYKVQHLCLAGKVAADIDDAVGQGLRNNGVLRSRPRFNSQRTSDRLREAQTFVTPPFKMGGAIRKGRRSIFKEVGLEHDLDYPTSASAPSLLLSEQPDTQDSGQHSTDTPTLEQDNDSNQQRPRQSSLSSPWTWYTKLLNPKGRPRIKSTSGTASSVSGLQRYTMLTVLIAVILPAFCWRNGQSFSDVNGASAGVIKKRETSPTEVCARWGLQAAQLNGTLYMYGGRSRLKADQTEDTWNNNFLTLDLSKDWDIDSPALKGLEKPNGPPEVSMGYLWHDYNNLYLYGGQFSDAPYVDPEPESVWRYSIKEEEWTEFKNPKTSAGNESDPGDLPVHRAAEGAGISVPELGLSWYFGGHLDWATTPNWSRDIERVYLKSLLEFTHPGYVNTGVDSLSKGTGAGGSGAYRNITEAGIQSGNFTERADGVLVFVPGWGEQGVLIGLAGGTNITFTEDLSVLNVYDIANSEWFHQKTSGDTPGVRVNPCAVIASAPDASSFQIYMFGGQDLPFGNQTQYNDMYILTIPSFTWIKVDQNDKNRPAPRAGHSCAMYDGQIVVVGGVGEDIKCDPGIYVFDATSLEWKDKFTAGDHNPDHYPDNFVLAGSHGYEVPDAVREVIGGDKYGSATVTTPAAGPATGGPFLTGKPPVFTVTSAPTATASSSSDDDDEDGGTVNGGLVAAGVIAGIFGALACYLGFCAWLYRRQVNAYKTHLAVQNRYSVASQSMLNPSGPNRGYSQRSLFGWVGSNRNQQYTSEPKWRPEDEDDTTPGEPGSSSGSGGPKHSEDTRPGTGNSRGSTEGLLEGEEPSFFSVVMGPRRALRVVNNAE</sequence>
<evidence type="ECO:0000256" key="2">
    <source>
        <dbReference type="SAM" id="MobiDB-lite"/>
    </source>
</evidence>
<dbReference type="SUPFAM" id="SSF57701">
    <property type="entry name" value="Zn2/Cys6 DNA-binding domain"/>
    <property type="match status" value="1"/>
</dbReference>
<feature type="transmembrane region" description="Helical" evidence="3">
    <location>
        <begin position="1403"/>
        <end position="1427"/>
    </location>
</feature>
<dbReference type="Gene3D" id="2.120.10.80">
    <property type="entry name" value="Kelch-type beta propeller"/>
    <property type="match status" value="2"/>
</dbReference>
<dbReference type="CDD" id="cd00067">
    <property type="entry name" value="GAL4"/>
    <property type="match status" value="1"/>
</dbReference>
<dbReference type="InterPro" id="IPR036864">
    <property type="entry name" value="Zn2-C6_fun-type_DNA-bd_sf"/>
</dbReference>
<evidence type="ECO:0000256" key="1">
    <source>
        <dbReference type="ARBA" id="ARBA00023242"/>
    </source>
</evidence>